<dbReference type="GO" id="GO:0016757">
    <property type="term" value="F:glycosyltransferase activity"/>
    <property type="evidence" value="ECO:0007669"/>
    <property type="project" value="InterPro"/>
</dbReference>
<reference evidence="4 5" key="1">
    <citation type="submission" date="2020-05" db="EMBL/GenBank/DDBJ databases">
        <authorList>
            <person name="Niu N."/>
        </authorList>
    </citation>
    <scope>NUCLEOTIDE SEQUENCE [LARGE SCALE GENOMIC DNA]</scope>
    <source>
        <strain evidence="4 5">3340-03</strain>
    </source>
</reference>
<keyword evidence="1" id="KW-0472">Membrane</keyword>
<sequence length="368" mass="40611">MSKILFVVNNPDFFLSHRVRIALAAKDAGYDVHVATMPGKSVNQIVAYGFTHHEITMSRSGTNPWGEAKTLWSIYRLFKQLKPDLVHLVTIKPVLYGGIAARLAGVPAAVYAISGLGFIFTRQKKRDILKTVVTALYRFALGHGNSRVIFQNADDCAILRNIHAVRQEQVVMIRGAGVDLQEFQASPEPAMPITITMAARLLKDKGVMEFVEAARCDKDNKYRWQLAGTIDLGNPASLTEQEYQAIGQYVACLGERKDIAQLYAQSHIIVLPSYREGIPKSLLEAAAAGRPIVTTDVPGCRDTIIPDKSGLLVPVKDGEAIFKAVQRLANDVALRSAMGKEGRALAEREFAMPIIIDKHLEVYRDLCQ</sequence>
<evidence type="ECO:0000259" key="3">
    <source>
        <dbReference type="Pfam" id="PF13477"/>
    </source>
</evidence>
<dbReference type="EMBL" id="JABGBN010000005">
    <property type="protein sequence ID" value="NOL51954.1"/>
    <property type="molecule type" value="Genomic_DNA"/>
</dbReference>
<dbReference type="AlphaFoldDB" id="A0A849P6K3"/>
<dbReference type="PANTHER" id="PTHR12526:SF638">
    <property type="entry name" value="SPORE COAT PROTEIN SA"/>
    <property type="match status" value="1"/>
</dbReference>
<name>A0A849P6K3_9BURK</name>
<evidence type="ECO:0000313" key="5">
    <source>
        <dbReference type="Proteomes" id="UP000537862"/>
    </source>
</evidence>
<feature type="transmembrane region" description="Helical" evidence="1">
    <location>
        <begin position="94"/>
        <end position="120"/>
    </location>
</feature>
<dbReference type="Pfam" id="PF13477">
    <property type="entry name" value="Glyco_trans_4_2"/>
    <property type="match status" value="1"/>
</dbReference>
<gene>
    <name evidence="4" type="ORF">HKX39_07195</name>
</gene>
<dbReference type="PANTHER" id="PTHR12526">
    <property type="entry name" value="GLYCOSYLTRANSFERASE"/>
    <property type="match status" value="1"/>
</dbReference>
<dbReference type="InterPro" id="IPR001296">
    <property type="entry name" value="Glyco_trans_1"/>
</dbReference>
<dbReference type="SUPFAM" id="SSF53756">
    <property type="entry name" value="UDP-Glycosyltransferase/glycogen phosphorylase"/>
    <property type="match status" value="1"/>
</dbReference>
<dbReference type="Pfam" id="PF00534">
    <property type="entry name" value="Glycos_transf_1"/>
    <property type="match status" value="1"/>
</dbReference>
<feature type="domain" description="Glycosyltransferase subfamily 4-like N-terminal" evidence="3">
    <location>
        <begin position="3"/>
        <end position="151"/>
    </location>
</feature>
<proteinExistence type="predicted"/>
<evidence type="ECO:0000313" key="4">
    <source>
        <dbReference type="EMBL" id="NOL51954.1"/>
    </source>
</evidence>
<protein>
    <submittedName>
        <fullName evidence="4">Glycosyltransferase family 4 protein</fullName>
    </submittedName>
</protein>
<dbReference type="RefSeq" id="WP_171680654.1">
    <property type="nucleotide sequence ID" value="NZ_JABGBN010000005.1"/>
</dbReference>
<keyword evidence="4" id="KW-0808">Transferase</keyword>
<comment type="caution">
    <text evidence="4">The sequence shown here is derived from an EMBL/GenBank/DDBJ whole genome shotgun (WGS) entry which is preliminary data.</text>
</comment>
<keyword evidence="1" id="KW-0812">Transmembrane</keyword>
<keyword evidence="1" id="KW-1133">Transmembrane helix</keyword>
<accession>A0A849P6K3</accession>
<evidence type="ECO:0000259" key="2">
    <source>
        <dbReference type="Pfam" id="PF00534"/>
    </source>
</evidence>
<dbReference type="InterPro" id="IPR028098">
    <property type="entry name" value="Glyco_trans_4-like_N"/>
</dbReference>
<evidence type="ECO:0000256" key="1">
    <source>
        <dbReference type="SAM" id="Phobius"/>
    </source>
</evidence>
<dbReference type="CDD" id="cd03808">
    <property type="entry name" value="GT4_CapM-like"/>
    <property type="match status" value="1"/>
</dbReference>
<dbReference type="Proteomes" id="UP000537862">
    <property type="component" value="Unassembled WGS sequence"/>
</dbReference>
<organism evidence="4 5">
    <name type="scientific">Pelistega suis</name>
    <dbReference type="NCBI Taxonomy" id="1631957"/>
    <lineage>
        <taxon>Bacteria</taxon>
        <taxon>Pseudomonadati</taxon>
        <taxon>Pseudomonadota</taxon>
        <taxon>Betaproteobacteria</taxon>
        <taxon>Burkholderiales</taxon>
        <taxon>Alcaligenaceae</taxon>
        <taxon>Pelistega</taxon>
    </lineage>
</organism>
<keyword evidence="5" id="KW-1185">Reference proteome</keyword>
<feature type="domain" description="Glycosyl transferase family 1" evidence="2">
    <location>
        <begin position="182"/>
        <end position="343"/>
    </location>
</feature>
<dbReference type="Gene3D" id="3.40.50.2000">
    <property type="entry name" value="Glycogen Phosphorylase B"/>
    <property type="match status" value="2"/>
</dbReference>